<dbReference type="Proteomes" id="UP000029922">
    <property type="component" value="Unassembled WGS sequence"/>
</dbReference>
<dbReference type="AlphaFoldDB" id="A0A099TVT8"/>
<keyword evidence="4" id="KW-1185">Reference proteome</keyword>
<name>A0A099TVT8_9HELI</name>
<organism evidence="1 4">
    <name type="scientific">Helicobacter muridarum</name>
    <dbReference type="NCBI Taxonomy" id="216"/>
    <lineage>
        <taxon>Bacteria</taxon>
        <taxon>Pseudomonadati</taxon>
        <taxon>Campylobacterota</taxon>
        <taxon>Epsilonproteobacteria</taxon>
        <taxon>Campylobacterales</taxon>
        <taxon>Helicobacteraceae</taxon>
        <taxon>Helicobacter</taxon>
    </lineage>
</organism>
<accession>A0A099TVT8</accession>
<protein>
    <submittedName>
        <fullName evidence="1">Uncharacterized protein</fullName>
    </submittedName>
</protein>
<evidence type="ECO:0000313" key="3">
    <source>
        <dbReference type="Proteomes" id="UP000029922"/>
    </source>
</evidence>
<evidence type="ECO:0000313" key="1">
    <source>
        <dbReference type="EMBL" id="STQ85252.1"/>
    </source>
</evidence>
<reference evidence="1 4" key="2">
    <citation type="submission" date="2018-06" db="EMBL/GenBank/DDBJ databases">
        <authorList>
            <consortium name="Pathogen Informatics"/>
            <person name="Doyle S."/>
        </authorList>
    </citation>
    <scope>NUCLEOTIDE SEQUENCE [LARGE SCALE GENOMIC DNA]</scope>
    <source>
        <strain evidence="1 4">NCTC12714</strain>
    </source>
</reference>
<dbReference type="RefSeq" id="WP_034559099.1">
    <property type="nucleotide sequence ID" value="NZ_FZML01000017.1"/>
</dbReference>
<dbReference type="STRING" id="216.LS73_08560"/>
<dbReference type="Proteomes" id="UP000255139">
    <property type="component" value="Unassembled WGS sequence"/>
</dbReference>
<evidence type="ECO:0000313" key="4">
    <source>
        <dbReference type="Proteomes" id="UP000255139"/>
    </source>
</evidence>
<sequence length="76" mass="8773">MQEKEYIVDDSSSFKHDKYMQILLSNKMQLEQCQKSRGLKSCLQCESLLKCELRASYVDSVYSSMSKGQAGDFDFN</sequence>
<proteinExistence type="predicted"/>
<dbReference type="OrthoDB" id="5334833at2"/>
<reference evidence="2 3" key="1">
    <citation type="journal article" date="2014" name="Genome Announc.">
        <title>Draft genome sequences of eight enterohepatic helicobacter species isolated from both laboratory and wild rodents.</title>
        <authorList>
            <person name="Sheh A."/>
            <person name="Shen Z."/>
            <person name="Fox J.G."/>
        </authorList>
    </citation>
    <scope>NUCLEOTIDE SEQUENCE [LARGE SCALE GENOMIC DNA]</scope>
    <source>
        <strain evidence="2 3">ST1</strain>
    </source>
</reference>
<dbReference type="EMBL" id="JRPD02000002">
    <property type="protein sequence ID" value="TLE01333.1"/>
    <property type="molecule type" value="Genomic_DNA"/>
</dbReference>
<gene>
    <name evidence="2" type="ORF">LS73_001205</name>
    <name evidence="1" type="ORF">NCTC12714_00027</name>
</gene>
<evidence type="ECO:0000313" key="2">
    <source>
        <dbReference type="EMBL" id="TLE01333.1"/>
    </source>
</evidence>
<dbReference type="EMBL" id="UGJE01000002">
    <property type="protein sequence ID" value="STQ85252.1"/>
    <property type="molecule type" value="Genomic_DNA"/>
</dbReference>